<dbReference type="AlphaFoldDB" id="A0A420P113"/>
<proteinExistence type="predicted"/>
<dbReference type="EMBL" id="MRCX01000005">
    <property type="protein sequence ID" value="RKK86212.1"/>
    <property type="molecule type" value="Genomic_DNA"/>
</dbReference>
<evidence type="ECO:0000313" key="1">
    <source>
        <dbReference type="EMBL" id="RKK86212.1"/>
    </source>
</evidence>
<reference evidence="1 2" key="1">
    <citation type="journal article" date="2018" name="Sci. Rep.">
        <title>Characterisation of pathogen-specific regions and novel effector candidates in Fusarium oxysporum f. sp. cepae.</title>
        <authorList>
            <person name="Armitage A.D."/>
            <person name="Taylor A."/>
            <person name="Sobczyk M.K."/>
            <person name="Baxter L."/>
            <person name="Greenfield B.P."/>
            <person name="Bates H.J."/>
            <person name="Wilson F."/>
            <person name="Jackson A.C."/>
            <person name="Ott S."/>
            <person name="Harrison R.J."/>
            <person name="Clarkson J.P."/>
        </authorList>
    </citation>
    <scope>NUCLEOTIDE SEQUENCE [LARGE SCALE GENOMIC DNA]</scope>
    <source>
        <strain evidence="1 2">Fo_A13</strain>
    </source>
</reference>
<accession>A0A420P113</accession>
<sequence length="41" mass="4323">MDVASSSIAGGVDYMFTGFLDLLPLDPPFVQLAEEGTDMAT</sequence>
<dbReference type="VEuPathDB" id="FungiDB:FOXG_03894"/>
<name>A0A420P113_FUSOX</name>
<dbReference type="VEuPathDB" id="FungiDB:FOC1_g10005281"/>
<gene>
    <name evidence="1" type="ORF">BFJ69_g1165</name>
</gene>
<comment type="caution">
    <text evidence="1">The sequence shown here is derived from an EMBL/GenBank/DDBJ whole genome shotgun (WGS) entry which is preliminary data.</text>
</comment>
<dbReference type="VEuPathDB" id="FungiDB:FOMG_03343"/>
<evidence type="ECO:0000313" key="2">
    <source>
        <dbReference type="Proteomes" id="UP000285084"/>
    </source>
</evidence>
<organism evidence="1 2">
    <name type="scientific">Fusarium oxysporum</name>
    <name type="common">Fusarium vascular wilt</name>
    <dbReference type="NCBI Taxonomy" id="5507"/>
    <lineage>
        <taxon>Eukaryota</taxon>
        <taxon>Fungi</taxon>
        <taxon>Dikarya</taxon>
        <taxon>Ascomycota</taxon>
        <taxon>Pezizomycotina</taxon>
        <taxon>Sordariomycetes</taxon>
        <taxon>Hypocreomycetidae</taxon>
        <taxon>Hypocreales</taxon>
        <taxon>Nectriaceae</taxon>
        <taxon>Fusarium</taxon>
        <taxon>Fusarium oxysporum species complex</taxon>
    </lineage>
</organism>
<protein>
    <submittedName>
        <fullName evidence="1">Uncharacterized protein</fullName>
    </submittedName>
</protein>
<dbReference type="Proteomes" id="UP000285084">
    <property type="component" value="Unassembled WGS sequence"/>
</dbReference>